<feature type="compositionally biased region" description="Low complexity" evidence="1">
    <location>
        <begin position="268"/>
        <end position="282"/>
    </location>
</feature>
<evidence type="ECO:0000313" key="4">
    <source>
        <dbReference type="Proteomes" id="UP000494256"/>
    </source>
</evidence>
<evidence type="ECO:0000313" key="3">
    <source>
        <dbReference type="EMBL" id="CAB3229491.1"/>
    </source>
</evidence>
<feature type="domain" description="MADF" evidence="2">
    <location>
        <begin position="13"/>
        <end position="107"/>
    </location>
</feature>
<dbReference type="PANTHER" id="PTHR21505">
    <property type="entry name" value="MADF DOMAIN-CONTAINING PROTEIN-RELATED"/>
    <property type="match status" value="1"/>
</dbReference>
<evidence type="ECO:0000256" key="1">
    <source>
        <dbReference type="SAM" id="MobiDB-lite"/>
    </source>
</evidence>
<dbReference type="Pfam" id="PF10545">
    <property type="entry name" value="MADF_DNA_bdg"/>
    <property type="match status" value="1"/>
</dbReference>
<dbReference type="Proteomes" id="UP000494256">
    <property type="component" value="Unassembled WGS sequence"/>
</dbReference>
<feature type="region of interest" description="Disordered" evidence="1">
    <location>
        <begin position="114"/>
        <end position="138"/>
    </location>
</feature>
<dbReference type="AlphaFoldDB" id="A0A8S0Z946"/>
<comment type="caution">
    <text evidence="3">The sequence shown here is derived from an EMBL/GenBank/DDBJ whole genome shotgun (WGS) entry which is preliminary data.</text>
</comment>
<gene>
    <name evidence="3" type="ORF">APLA_LOCUS4106</name>
</gene>
<sequence>MANQRWSTNKNIQFINEYQRQECLWDPKHLQYKNWDARDAAYKIIMEAMEMQNVKEVVAKIRSLRNTYNNELLKAKKSNTTGMATNDLYISKIPWQCHLDFLKNIDSYTRENTENVAPNTQATSTSESESQDFTVSSIPTRNKRKIKGPLLQAVDALEKVSTQHFSNATNDEFDLFGQTQQLNNCDHDGKSFSSDEEEAIEGGAIQRETIEEGAVEEEVAIDGVENEASAEADEVSPKRTECRLVMGTPATPPPPKLMPWQLTKQHTPTSIQSPSSVLSPSPGLEKPSRSQRRRSFEIDSIFLC</sequence>
<evidence type="ECO:0000259" key="2">
    <source>
        <dbReference type="PROSITE" id="PS51029"/>
    </source>
</evidence>
<organism evidence="3 4">
    <name type="scientific">Arctia plantaginis</name>
    <name type="common">Wood tiger moth</name>
    <name type="synonym">Phalaena plantaginis</name>
    <dbReference type="NCBI Taxonomy" id="874455"/>
    <lineage>
        <taxon>Eukaryota</taxon>
        <taxon>Metazoa</taxon>
        <taxon>Ecdysozoa</taxon>
        <taxon>Arthropoda</taxon>
        <taxon>Hexapoda</taxon>
        <taxon>Insecta</taxon>
        <taxon>Pterygota</taxon>
        <taxon>Neoptera</taxon>
        <taxon>Endopterygota</taxon>
        <taxon>Lepidoptera</taxon>
        <taxon>Glossata</taxon>
        <taxon>Ditrysia</taxon>
        <taxon>Noctuoidea</taxon>
        <taxon>Erebidae</taxon>
        <taxon>Arctiinae</taxon>
        <taxon>Arctia</taxon>
    </lineage>
</organism>
<feature type="region of interest" description="Disordered" evidence="1">
    <location>
        <begin position="245"/>
        <end position="304"/>
    </location>
</feature>
<dbReference type="PANTHER" id="PTHR21505:SF12">
    <property type="entry name" value="MADF DOMAIN-CONTAINING PROTEIN-RELATED"/>
    <property type="match status" value="1"/>
</dbReference>
<dbReference type="EMBL" id="CADEBD010000286">
    <property type="protein sequence ID" value="CAB3229491.1"/>
    <property type="molecule type" value="Genomic_DNA"/>
</dbReference>
<dbReference type="OrthoDB" id="5877028at2759"/>
<dbReference type="InterPro" id="IPR006578">
    <property type="entry name" value="MADF-dom"/>
</dbReference>
<reference evidence="3 4" key="1">
    <citation type="submission" date="2020-04" db="EMBL/GenBank/DDBJ databases">
        <authorList>
            <person name="Wallbank WR R."/>
            <person name="Pardo Diaz C."/>
            <person name="Kozak K."/>
            <person name="Martin S."/>
            <person name="Jiggins C."/>
            <person name="Moest M."/>
            <person name="Warren A I."/>
            <person name="Byers J.R.P. K."/>
            <person name="Montejo-Kovacevich G."/>
            <person name="Yen C E."/>
        </authorList>
    </citation>
    <scope>NUCLEOTIDE SEQUENCE [LARGE SCALE GENOMIC DNA]</scope>
</reference>
<accession>A0A8S0Z946</accession>
<dbReference type="PROSITE" id="PS51029">
    <property type="entry name" value="MADF"/>
    <property type="match status" value="1"/>
</dbReference>
<name>A0A8S0Z946_ARCPL</name>
<protein>
    <recommendedName>
        <fullName evidence="2">MADF domain-containing protein</fullName>
    </recommendedName>
</protein>
<dbReference type="SMART" id="SM00595">
    <property type="entry name" value="MADF"/>
    <property type="match status" value="1"/>
</dbReference>
<proteinExistence type="predicted"/>